<feature type="domain" description="N-end rule aminoacyl transferase C-terminal" evidence="5">
    <location>
        <begin position="107"/>
        <end position="234"/>
    </location>
</feature>
<gene>
    <name evidence="6" type="ORF">MNBD_ALPHA11-2189</name>
</gene>
<dbReference type="EC" id="2.3.2.8" evidence="6"/>
<keyword evidence="3 6" id="KW-0012">Acyltransferase</keyword>
<dbReference type="GO" id="GO:0071596">
    <property type="term" value="P:ubiquitin-dependent protein catabolic process via the N-end rule pathway"/>
    <property type="evidence" value="ECO:0007669"/>
    <property type="project" value="InterPro"/>
</dbReference>
<dbReference type="PIRSF" id="PIRSF037208">
    <property type="entry name" value="ATE_pro_prd"/>
    <property type="match status" value="1"/>
</dbReference>
<dbReference type="EMBL" id="UOEQ01000580">
    <property type="protein sequence ID" value="VAW25116.1"/>
    <property type="molecule type" value="Genomic_DNA"/>
</dbReference>
<dbReference type="InterPro" id="IPR030700">
    <property type="entry name" value="N-end_Aminoacyl_Trfase"/>
</dbReference>
<dbReference type="GO" id="GO:0008914">
    <property type="term" value="F:leucyl-tRNA--protein transferase activity"/>
    <property type="evidence" value="ECO:0007669"/>
    <property type="project" value="InterPro"/>
</dbReference>
<evidence type="ECO:0000256" key="2">
    <source>
        <dbReference type="ARBA" id="ARBA00022679"/>
    </source>
</evidence>
<dbReference type="InterPro" id="IPR017138">
    <property type="entry name" value="Asp_Glu_LeuTrfase"/>
</dbReference>
<evidence type="ECO:0000259" key="4">
    <source>
        <dbReference type="Pfam" id="PF04376"/>
    </source>
</evidence>
<keyword evidence="2 6" id="KW-0808">Transferase</keyword>
<dbReference type="Pfam" id="PF04377">
    <property type="entry name" value="ATE_C"/>
    <property type="match status" value="1"/>
</dbReference>
<organism evidence="6">
    <name type="scientific">hydrothermal vent metagenome</name>
    <dbReference type="NCBI Taxonomy" id="652676"/>
    <lineage>
        <taxon>unclassified sequences</taxon>
        <taxon>metagenomes</taxon>
        <taxon>ecological metagenomes</taxon>
    </lineage>
</organism>
<evidence type="ECO:0000256" key="3">
    <source>
        <dbReference type="ARBA" id="ARBA00023315"/>
    </source>
</evidence>
<dbReference type="InterPro" id="IPR016181">
    <property type="entry name" value="Acyl_CoA_acyltransferase"/>
</dbReference>
<feature type="domain" description="N-end aminoacyl transferase N-terminal" evidence="4">
    <location>
        <begin position="17"/>
        <end position="87"/>
    </location>
</feature>
<sequence>MSLSPPEATQFYLTAPSPCPYLADREERKMFTHLLGRRSQGLHQLLADNGFRRSQNLIYRPSCENCCACMSARVCVDKFVAGKRHRRIIRANQDLEVLVVDPHASDEQFEIFSRYLNARHNGGGMTQMSEDDYQDMIEDTAVSTSVVEYRLTSHDENSGKLVAVSLSDNMVDGYSMVYSFFDPDLKTRSLGNFMVLDHIARARQASLDFVYLGYLVEGSPKMNYKSQFAPLQVQSFDYGWVDYELSDHSAIKPE</sequence>
<proteinExistence type="inferred from homology"/>
<evidence type="ECO:0000259" key="5">
    <source>
        <dbReference type="Pfam" id="PF04377"/>
    </source>
</evidence>
<dbReference type="InterPro" id="IPR007471">
    <property type="entry name" value="N-end_Aminoacyl_Trfase_N"/>
</dbReference>
<dbReference type="NCBIfam" id="NF002343">
    <property type="entry name" value="PRK01305.1-4"/>
    <property type="match status" value="1"/>
</dbReference>
<dbReference type="GO" id="GO:0005737">
    <property type="term" value="C:cytoplasm"/>
    <property type="evidence" value="ECO:0007669"/>
    <property type="project" value="TreeGrafter"/>
</dbReference>
<evidence type="ECO:0000313" key="6">
    <source>
        <dbReference type="EMBL" id="VAW25116.1"/>
    </source>
</evidence>
<dbReference type="NCBIfam" id="NF002342">
    <property type="entry name" value="PRK01305.1-3"/>
    <property type="match status" value="1"/>
</dbReference>
<dbReference type="HAMAP" id="MF_00689">
    <property type="entry name" value="Bpt"/>
    <property type="match status" value="1"/>
</dbReference>
<dbReference type="SUPFAM" id="SSF55729">
    <property type="entry name" value="Acyl-CoA N-acyltransferases (Nat)"/>
    <property type="match status" value="1"/>
</dbReference>
<keyword evidence="1" id="KW-0963">Cytoplasm</keyword>
<dbReference type="AlphaFoldDB" id="A0A3B0UZ80"/>
<protein>
    <submittedName>
        <fullName evidence="6">Arginyl-tRNA--protein transferase</fullName>
        <ecNumber evidence="6">2.3.2.8</ecNumber>
    </submittedName>
</protein>
<dbReference type="Pfam" id="PF04376">
    <property type="entry name" value="ATE_N"/>
    <property type="match status" value="1"/>
</dbReference>
<dbReference type="PANTHER" id="PTHR21367">
    <property type="entry name" value="ARGININE-TRNA-PROTEIN TRANSFERASE 1"/>
    <property type="match status" value="1"/>
</dbReference>
<dbReference type="NCBIfam" id="NF002346">
    <property type="entry name" value="PRK01305.2-3"/>
    <property type="match status" value="1"/>
</dbReference>
<dbReference type="GO" id="GO:0004057">
    <property type="term" value="F:arginyl-tRNA--protein transferase activity"/>
    <property type="evidence" value="ECO:0007669"/>
    <property type="project" value="UniProtKB-EC"/>
</dbReference>
<dbReference type="PANTHER" id="PTHR21367:SF1">
    <property type="entry name" value="ARGINYL-TRNA--PROTEIN TRANSFERASE 1"/>
    <property type="match status" value="1"/>
</dbReference>
<name>A0A3B0UZ80_9ZZZZ</name>
<reference evidence="6" key="1">
    <citation type="submission" date="2018-06" db="EMBL/GenBank/DDBJ databases">
        <authorList>
            <person name="Zhirakovskaya E."/>
        </authorList>
    </citation>
    <scope>NUCLEOTIDE SEQUENCE</scope>
</reference>
<evidence type="ECO:0000256" key="1">
    <source>
        <dbReference type="ARBA" id="ARBA00022490"/>
    </source>
</evidence>
<accession>A0A3B0UZ80</accession>
<dbReference type="InterPro" id="IPR007472">
    <property type="entry name" value="N-end_Aminoacyl_Trfase_C"/>
</dbReference>